<evidence type="ECO:0000256" key="3">
    <source>
        <dbReference type="ARBA" id="ARBA00022692"/>
    </source>
</evidence>
<dbReference type="SUPFAM" id="SSF103473">
    <property type="entry name" value="MFS general substrate transporter"/>
    <property type="match status" value="1"/>
</dbReference>
<organism evidence="8 9">
    <name type="scientific">Ligilactobacillus equi DPC 6820</name>
    <dbReference type="NCBI Taxonomy" id="1392007"/>
    <lineage>
        <taxon>Bacteria</taxon>
        <taxon>Bacillati</taxon>
        <taxon>Bacillota</taxon>
        <taxon>Bacilli</taxon>
        <taxon>Lactobacillales</taxon>
        <taxon>Lactobacillaceae</taxon>
        <taxon>Ligilactobacillus</taxon>
    </lineage>
</organism>
<dbReference type="InterPro" id="IPR011701">
    <property type="entry name" value="MFS"/>
</dbReference>
<dbReference type="GO" id="GO:0022857">
    <property type="term" value="F:transmembrane transporter activity"/>
    <property type="evidence" value="ECO:0007669"/>
    <property type="project" value="InterPro"/>
</dbReference>
<keyword evidence="4 6" id="KW-1133">Transmembrane helix</keyword>
<evidence type="ECO:0000256" key="5">
    <source>
        <dbReference type="ARBA" id="ARBA00023136"/>
    </source>
</evidence>
<name>V7HXH9_9LACO</name>
<dbReference type="Gene3D" id="1.20.1250.20">
    <property type="entry name" value="MFS general substrate transporter like domains"/>
    <property type="match status" value="1"/>
</dbReference>
<keyword evidence="9" id="KW-1185">Reference proteome</keyword>
<feature type="transmembrane region" description="Helical" evidence="6">
    <location>
        <begin position="54"/>
        <end position="73"/>
    </location>
</feature>
<dbReference type="PANTHER" id="PTHR23511">
    <property type="entry name" value="SYNAPTIC VESICLE GLYCOPROTEIN 2"/>
    <property type="match status" value="1"/>
</dbReference>
<dbReference type="PATRIC" id="fig|1392007.3.peg.384"/>
<feature type="transmembrane region" description="Helical" evidence="6">
    <location>
        <begin position="254"/>
        <end position="278"/>
    </location>
</feature>
<dbReference type="RefSeq" id="WP_023858987.1">
    <property type="nucleotide sequence ID" value="NZ_AWWH01000040.1"/>
</dbReference>
<dbReference type="PANTHER" id="PTHR23511:SF34">
    <property type="entry name" value="SYNAPTIC VESICLE GLYCOPROTEIN 2"/>
    <property type="match status" value="1"/>
</dbReference>
<feature type="transmembrane region" description="Helical" evidence="6">
    <location>
        <begin position="343"/>
        <end position="363"/>
    </location>
</feature>
<feature type="transmembrane region" description="Helical" evidence="6">
    <location>
        <begin position="315"/>
        <end position="337"/>
    </location>
</feature>
<evidence type="ECO:0000256" key="2">
    <source>
        <dbReference type="ARBA" id="ARBA00022448"/>
    </source>
</evidence>
<accession>V7HXH9</accession>
<dbReference type="AlphaFoldDB" id="V7HXH9"/>
<gene>
    <name evidence="8" type="ORF">LEQ_0336c</name>
</gene>
<protein>
    <submittedName>
        <fullName evidence="8">Major facilitator transporter</fullName>
    </submittedName>
</protein>
<sequence length="437" mass="47398">MNPIKFNYKFAPFSDVHTKVYISIILGQIACGYALGISGPALTTAASVIPISNSWMGIIGAGSLLGLAGSALIGRLGDRIGRARLLMVNMYIFTLLSLLQLTTTNLALLLVLRILIGLMMAVDYTVGNALLVEWLPTGEDSKRQSRLLIYWTLGFIIANIVGSMMDTSPQLWQWTLASSAVVGGVTAIFRTLVKLPASPAWLASQGKMRAAEATIKLNLGFKWTLPKKMKKREKEVGEVSWFDLFSKQYRRETLVGSIFYTCQAFTFFGISTFLPLLITGMGIKNPDVSTYLYDAAMLSGVLIGTFFFNKVPRRFFLISGFVLAAAALITLVLLPNIAVPLKLTIFVIFAVGLSAHMVLDYTYTSELFDVKIRATGVGTCITASRFGAAAGTFLLPVLANLGGASLTMTVCAVPMVLGALVCFFFAPETHVLTRTSK</sequence>
<feature type="transmembrane region" description="Helical" evidence="6">
    <location>
        <begin position="375"/>
        <end position="398"/>
    </location>
</feature>
<dbReference type="InterPro" id="IPR036259">
    <property type="entry name" value="MFS_trans_sf"/>
</dbReference>
<keyword evidence="5 6" id="KW-0472">Membrane</keyword>
<feature type="transmembrane region" description="Helical" evidence="6">
    <location>
        <begin position="404"/>
        <end position="426"/>
    </location>
</feature>
<keyword evidence="2" id="KW-0813">Transport</keyword>
<evidence type="ECO:0000313" key="9">
    <source>
        <dbReference type="Proteomes" id="UP000018559"/>
    </source>
</evidence>
<dbReference type="PROSITE" id="PS50850">
    <property type="entry name" value="MFS"/>
    <property type="match status" value="1"/>
</dbReference>
<feature type="transmembrane region" description="Helical" evidence="6">
    <location>
        <begin position="171"/>
        <end position="193"/>
    </location>
</feature>
<comment type="caution">
    <text evidence="8">The sequence shown here is derived from an EMBL/GenBank/DDBJ whole genome shotgun (WGS) entry which is preliminary data.</text>
</comment>
<feature type="transmembrane region" description="Helical" evidence="6">
    <location>
        <begin position="147"/>
        <end position="165"/>
    </location>
</feature>
<evidence type="ECO:0000256" key="4">
    <source>
        <dbReference type="ARBA" id="ARBA00022989"/>
    </source>
</evidence>
<dbReference type="Proteomes" id="UP000018559">
    <property type="component" value="Unassembled WGS sequence"/>
</dbReference>
<feature type="transmembrane region" description="Helical" evidence="6">
    <location>
        <begin position="20"/>
        <end position="42"/>
    </location>
</feature>
<comment type="subcellular location">
    <subcellularLocation>
        <location evidence="1">Cell membrane</location>
        <topology evidence="1">Multi-pass membrane protein</topology>
    </subcellularLocation>
</comment>
<feature type="transmembrane region" description="Helical" evidence="6">
    <location>
        <begin position="85"/>
        <end position="108"/>
    </location>
</feature>
<evidence type="ECO:0000313" key="8">
    <source>
        <dbReference type="EMBL" id="ETA74939.1"/>
    </source>
</evidence>
<evidence type="ECO:0000259" key="7">
    <source>
        <dbReference type="PROSITE" id="PS50850"/>
    </source>
</evidence>
<feature type="domain" description="Major facilitator superfamily (MFS) profile" evidence="7">
    <location>
        <begin position="20"/>
        <end position="430"/>
    </location>
</feature>
<dbReference type="InterPro" id="IPR020846">
    <property type="entry name" value="MFS_dom"/>
</dbReference>
<keyword evidence="3 6" id="KW-0812">Transmembrane</keyword>
<proteinExistence type="predicted"/>
<feature type="transmembrane region" description="Helical" evidence="6">
    <location>
        <begin position="290"/>
        <end position="308"/>
    </location>
</feature>
<dbReference type="Pfam" id="PF07690">
    <property type="entry name" value="MFS_1"/>
    <property type="match status" value="1"/>
</dbReference>
<dbReference type="EMBL" id="AWWH01000040">
    <property type="protein sequence ID" value="ETA74939.1"/>
    <property type="molecule type" value="Genomic_DNA"/>
</dbReference>
<feature type="transmembrane region" description="Helical" evidence="6">
    <location>
        <begin position="114"/>
        <end position="135"/>
    </location>
</feature>
<reference evidence="8 9" key="1">
    <citation type="journal article" date="2014" name="Genome Announc.">
        <title>The Genome of the Predominant Equine Lactobacillus Species, Lactobacillus equi, Is Reflective of Its Lifestyle Adaptations to an Herbivorous Host.</title>
        <authorList>
            <person name="O'Donnell M.M."/>
            <person name="Harris H.M."/>
            <person name="O'Toole P.W."/>
            <person name="Ross R.P."/>
        </authorList>
    </citation>
    <scope>NUCLEOTIDE SEQUENCE [LARGE SCALE GENOMIC DNA]</scope>
    <source>
        <strain evidence="8 9">DPC 6820</strain>
    </source>
</reference>
<evidence type="ECO:0000256" key="6">
    <source>
        <dbReference type="SAM" id="Phobius"/>
    </source>
</evidence>
<dbReference type="GO" id="GO:0005886">
    <property type="term" value="C:plasma membrane"/>
    <property type="evidence" value="ECO:0007669"/>
    <property type="project" value="UniProtKB-SubCell"/>
</dbReference>
<evidence type="ECO:0000256" key="1">
    <source>
        <dbReference type="ARBA" id="ARBA00004651"/>
    </source>
</evidence>